<gene>
    <name evidence="1" type="ORF">L2W38_01675</name>
</gene>
<dbReference type="Gene3D" id="3.40.50.2000">
    <property type="entry name" value="Glycogen Phosphorylase B"/>
    <property type="match status" value="1"/>
</dbReference>
<keyword evidence="2" id="KW-1185">Reference proteome</keyword>
<dbReference type="EMBL" id="JAKGUD010000001">
    <property type="protein sequence ID" value="MCF4141527.1"/>
    <property type="molecule type" value="Genomic_DNA"/>
</dbReference>
<dbReference type="RefSeq" id="WP_236097979.1">
    <property type="nucleotide sequence ID" value="NZ_JAKGUD010000001.1"/>
</dbReference>
<sequence>MIYILADGGPSVGGGHISRCRSIAYEIDRMGQPVRWIVPVEASPFMRKEEDFSGIVDFTVDAISTVLNADNPIQKSDILLVDGYRFSEELLRFLGDNCILVVLDDYRNIPVDRWASIVINYNLGVTDIPYGREAVKLLGPSYCPLRPSFAKLTPSDEGFVLFLAGASDMAGVTADVVTWYDISWPPMVAVLGPMVPDDYFDKVSRIADKKDGLTLMRAPSDFDGLMARASSVVCTSSVTCYEAMALGKPVVVFQVAENQRGIGRALSELGWGIDLGWWKDISPEILHSAIEKAFPPPAGCVPTDGAKRVASAILSMVR</sequence>
<organism evidence="1 2">
    <name type="scientific">Dethiosulfovibrio marinus</name>
    <dbReference type="NCBI Taxonomy" id="133532"/>
    <lineage>
        <taxon>Bacteria</taxon>
        <taxon>Thermotogati</taxon>
        <taxon>Synergistota</taxon>
        <taxon>Synergistia</taxon>
        <taxon>Synergistales</taxon>
        <taxon>Dethiosulfovibrionaceae</taxon>
        <taxon>Dethiosulfovibrio</taxon>
    </lineage>
</organism>
<name>A0ABS9EMW8_9BACT</name>
<dbReference type="Proteomes" id="UP001200430">
    <property type="component" value="Unassembled WGS sequence"/>
</dbReference>
<evidence type="ECO:0008006" key="3">
    <source>
        <dbReference type="Google" id="ProtNLM"/>
    </source>
</evidence>
<proteinExistence type="predicted"/>
<evidence type="ECO:0000313" key="2">
    <source>
        <dbReference type="Proteomes" id="UP001200430"/>
    </source>
</evidence>
<protein>
    <recommendedName>
        <fullName evidence="3">UDP-2,4-diacetamido-2,4, 6-trideoxy-beta-L-altropyranose hydrolase</fullName>
    </recommendedName>
</protein>
<dbReference type="SUPFAM" id="SSF53756">
    <property type="entry name" value="UDP-Glycosyltransferase/glycogen phosphorylase"/>
    <property type="match status" value="1"/>
</dbReference>
<reference evidence="1 2" key="1">
    <citation type="submission" date="2022-01" db="EMBL/GenBank/DDBJ databases">
        <title>Dethiosulfovibrio faecalis sp. nov., a novel proteolytic, non-sulfur-reducing bacterium isolated from a marine aquaculture solid waste bioreactor.</title>
        <authorList>
            <person name="Grabowski S."/>
            <person name="Apolinario E."/>
            <person name="Schneider N."/>
            <person name="Marshall C.W."/>
            <person name="Sowers K.R."/>
        </authorList>
    </citation>
    <scope>NUCLEOTIDE SEQUENCE [LARGE SCALE GENOMIC DNA]</scope>
    <source>
        <strain evidence="1 2">DSM 12537</strain>
    </source>
</reference>
<accession>A0ABS9EMW8</accession>
<evidence type="ECO:0000313" key="1">
    <source>
        <dbReference type="EMBL" id="MCF4141527.1"/>
    </source>
</evidence>
<comment type="caution">
    <text evidence="1">The sequence shown here is derived from an EMBL/GenBank/DDBJ whole genome shotgun (WGS) entry which is preliminary data.</text>
</comment>
<dbReference type="Gene3D" id="3.40.50.11190">
    <property type="match status" value="1"/>
</dbReference>